<dbReference type="InterPro" id="IPR001789">
    <property type="entry name" value="Sig_transdc_resp-reg_receiver"/>
</dbReference>
<dbReference type="AlphaFoldDB" id="A0A928X0K9"/>
<evidence type="ECO:0000256" key="1">
    <source>
        <dbReference type="ARBA" id="ARBA00022553"/>
    </source>
</evidence>
<evidence type="ECO:0000256" key="2">
    <source>
        <dbReference type="PROSITE-ProRule" id="PRU00169"/>
    </source>
</evidence>
<dbReference type="InterPro" id="IPR050595">
    <property type="entry name" value="Bact_response_regulator"/>
</dbReference>
<feature type="domain" description="Response regulatory" evidence="3">
    <location>
        <begin position="182"/>
        <end position="298"/>
    </location>
</feature>
<dbReference type="GO" id="GO:0000160">
    <property type="term" value="P:phosphorelay signal transduction system"/>
    <property type="evidence" value="ECO:0007669"/>
    <property type="project" value="InterPro"/>
</dbReference>
<dbReference type="SMART" id="SM00448">
    <property type="entry name" value="REC"/>
    <property type="match status" value="2"/>
</dbReference>
<dbReference type="PANTHER" id="PTHR44591">
    <property type="entry name" value="STRESS RESPONSE REGULATOR PROTEIN 1"/>
    <property type="match status" value="1"/>
</dbReference>
<reference evidence="4" key="1">
    <citation type="submission" date="2020-10" db="EMBL/GenBank/DDBJ databases">
        <authorList>
            <person name="Castelo-Branco R."/>
            <person name="Eusebio N."/>
            <person name="Adriana R."/>
            <person name="Vieira A."/>
            <person name="Brugerolle De Fraissinette N."/>
            <person name="Rezende De Castro R."/>
            <person name="Schneider M.P."/>
            <person name="Vasconcelos V."/>
            <person name="Leao P.N."/>
        </authorList>
    </citation>
    <scope>NUCLEOTIDE SEQUENCE</scope>
    <source>
        <strain evidence="4">LEGE 11479</strain>
    </source>
</reference>
<dbReference type="PANTHER" id="PTHR44591:SF23">
    <property type="entry name" value="CHEY SUBFAMILY"/>
    <property type="match status" value="1"/>
</dbReference>
<protein>
    <submittedName>
        <fullName evidence="4">Response regulator</fullName>
    </submittedName>
</protein>
<dbReference type="Gene3D" id="3.40.50.2300">
    <property type="match status" value="2"/>
</dbReference>
<comment type="caution">
    <text evidence="2">Lacks conserved residue(s) required for the propagation of feature annotation.</text>
</comment>
<organism evidence="4 5">
    <name type="scientific">Leptolyngbya cf. ectocarpi LEGE 11479</name>
    <dbReference type="NCBI Taxonomy" id="1828722"/>
    <lineage>
        <taxon>Bacteria</taxon>
        <taxon>Bacillati</taxon>
        <taxon>Cyanobacteriota</taxon>
        <taxon>Cyanophyceae</taxon>
        <taxon>Leptolyngbyales</taxon>
        <taxon>Leptolyngbyaceae</taxon>
        <taxon>Leptolyngbya group</taxon>
        <taxon>Leptolyngbya</taxon>
    </lineage>
</organism>
<feature type="domain" description="Response regulatory" evidence="3">
    <location>
        <begin position="3"/>
        <end position="120"/>
    </location>
</feature>
<sequence>MPRILLIEKNELSCRILEQQLKRKGYDVITSTEGGDQGIVLAITASPDLILVGTELPMINGWQVARILKESTVTQKIPVIILTTPISLTELAMLSDSHYDGYSLKPINIKSLLGKIEALLKGLSVAIDVDTDTQDRSVSQQSHVQKEELRNVNSATPLQRKTLNIDISTYKSCQKQVSAGPMIFYIDNNLVDSHAVAKISQDAGYTYASYTDSFQALPLLVKFQPRLILLSARMPVVDGYELCTRVRRISDIENTPVIIMSNNDSVVDRMRAKAAGASTLLKKPIQEARVLRVLQQYLQPIEVGRTIKYNQQYQYGF</sequence>
<gene>
    <name evidence="4" type="ORF">IQ260_09075</name>
</gene>
<evidence type="ECO:0000313" key="5">
    <source>
        <dbReference type="Proteomes" id="UP000615026"/>
    </source>
</evidence>
<dbReference type="Proteomes" id="UP000615026">
    <property type="component" value="Unassembled WGS sequence"/>
</dbReference>
<name>A0A928X0K9_LEPEC</name>
<dbReference type="Pfam" id="PF00072">
    <property type="entry name" value="Response_reg"/>
    <property type="match status" value="2"/>
</dbReference>
<evidence type="ECO:0000313" key="4">
    <source>
        <dbReference type="EMBL" id="MBE9066804.1"/>
    </source>
</evidence>
<accession>A0A928X0K9</accession>
<dbReference type="InterPro" id="IPR011006">
    <property type="entry name" value="CheY-like_superfamily"/>
</dbReference>
<keyword evidence="1" id="KW-0597">Phosphoprotein</keyword>
<dbReference type="SUPFAM" id="SSF52172">
    <property type="entry name" value="CheY-like"/>
    <property type="match status" value="2"/>
</dbReference>
<dbReference type="RefSeq" id="WP_193992782.1">
    <property type="nucleotide sequence ID" value="NZ_JADEXP010000059.1"/>
</dbReference>
<comment type="caution">
    <text evidence="4">The sequence shown here is derived from an EMBL/GenBank/DDBJ whole genome shotgun (WGS) entry which is preliminary data.</text>
</comment>
<dbReference type="EMBL" id="JADEXP010000059">
    <property type="protein sequence ID" value="MBE9066804.1"/>
    <property type="molecule type" value="Genomic_DNA"/>
</dbReference>
<keyword evidence="5" id="KW-1185">Reference proteome</keyword>
<proteinExistence type="predicted"/>
<dbReference type="PROSITE" id="PS50110">
    <property type="entry name" value="RESPONSE_REGULATORY"/>
    <property type="match status" value="2"/>
</dbReference>
<evidence type="ECO:0000259" key="3">
    <source>
        <dbReference type="PROSITE" id="PS50110"/>
    </source>
</evidence>